<name>A0ABN8XXR0_RANTA</name>
<evidence type="ECO:0000313" key="3">
    <source>
        <dbReference type="Proteomes" id="UP001176941"/>
    </source>
</evidence>
<protein>
    <submittedName>
        <fullName evidence="2">Uncharacterized protein</fullName>
    </submittedName>
</protein>
<gene>
    <name evidence="2" type="ORF">MRATA1EN1_LOCUS3127</name>
</gene>
<proteinExistence type="predicted"/>
<evidence type="ECO:0000256" key="1">
    <source>
        <dbReference type="SAM" id="MobiDB-lite"/>
    </source>
</evidence>
<dbReference type="Proteomes" id="UP001176941">
    <property type="component" value="Chromosome 11"/>
</dbReference>
<accession>A0ABN8XXR0</accession>
<feature type="region of interest" description="Disordered" evidence="1">
    <location>
        <begin position="77"/>
        <end position="105"/>
    </location>
</feature>
<dbReference type="EMBL" id="OX459947">
    <property type="protein sequence ID" value="CAI9154165.1"/>
    <property type="molecule type" value="Genomic_DNA"/>
</dbReference>
<organism evidence="2 3">
    <name type="scientific">Rangifer tarandus platyrhynchus</name>
    <name type="common">Svalbard reindeer</name>
    <dbReference type="NCBI Taxonomy" id="3082113"/>
    <lineage>
        <taxon>Eukaryota</taxon>
        <taxon>Metazoa</taxon>
        <taxon>Chordata</taxon>
        <taxon>Craniata</taxon>
        <taxon>Vertebrata</taxon>
        <taxon>Euteleostomi</taxon>
        <taxon>Mammalia</taxon>
        <taxon>Eutheria</taxon>
        <taxon>Laurasiatheria</taxon>
        <taxon>Artiodactyla</taxon>
        <taxon>Ruminantia</taxon>
        <taxon>Pecora</taxon>
        <taxon>Cervidae</taxon>
        <taxon>Odocoileinae</taxon>
        <taxon>Rangifer</taxon>
    </lineage>
</organism>
<reference evidence="2" key="1">
    <citation type="submission" date="2023-04" db="EMBL/GenBank/DDBJ databases">
        <authorList>
            <consortium name="ELIXIR-Norway"/>
        </authorList>
    </citation>
    <scope>NUCLEOTIDE SEQUENCE [LARGE SCALE GENOMIC DNA]</scope>
</reference>
<keyword evidence="3" id="KW-1185">Reference proteome</keyword>
<evidence type="ECO:0000313" key="2">
    <source>
        <dbReference type="EMBL" id="CAI9154165.1"/>
    </source>
</evidence>
<sequence length="115" mass="12418">MRCRGGHCVAEPRRLRSVAPKANSQRLAASDLTPALRRLHLTKCPDQTPARRCLVDRRLREVSVRVPQWGDSVGLLFPGGDGAGRDGRPSPRALEPASPCPRRGCSWAGSLAASL</sequence>